<accession>A0A7S1F9X2</accession>
<evidence type="ECO:0000256" key="1">
    <source>
        <dbReference type="SAM" id="MobiDB-lite"/>
    </source>
</evidence>
<feature type="region of interest" description="Disordered" evidence="1">
    <location>
        <begin position="89"/>
        <end position="109"/>
    </location>
</feature>
<dbReference type="AlphaFoldDB" id="A0A7S1F9X2"/>
<protein>
    <submittedName>
        <fullName evidence="2">Uncharacterized protein</fullName>
    </submittedName>
</protein>
<organism evidence="2">
    <name type="scientific">Noctiluca scintillans</name>
    <name type="common">Sea sparkle</name>
    <name type="synonym">Red tide dinoflagellate</name>
    <dbReference type="NCBI Taxonomy" id="2966"/>
    <lineage>
        <taxon>Eukaryota</taxon>
        <taxon>Sar</taxon>
        <taxon>Alveolata</taxon>
        <taxon>Dinophyceae</taxon>
        <taxon>Noctilucales</taxon>
        <taxon>Noctilucaceae</taxon>
        <taxon>Noctiluca</taxon>
    </lineage>
</organism>
<feature type="region of interest" description="Disordered" evidence="1">
    <location>
        <begin position="1"/>
        <end position="53"/>
    </location>
</feature>
<reference evidence="2" key="1">
    <citation type="submission" date="2021-01" db="EMBL/GenBank/DDBJ databases">
        <authorList>
            <person name="Corre E."/>
            <person name="Pelletier E."/>
            <person name="Niang G."/>
            <person name="Scheremetjew M."/>
            <person name="Finn R."/>
            <person name="Kale V."/>
            <person name="Holt S."/>
            <person name="Cochrane G."/>
            <person name="Meng A."/>
            <person name="Brown T."/>
            <person name="Cohen L."/>
        </authorList>
    </citation>
    <scope>NUCLEOTIDE SEQUENCE</scope>
</reference>
<gene>
    <name evidence="2" type="ORF">NSCI0253_LOCUS26202</name>
</gene>
<sequence>MHRKKAHGTRHGQHHLCLVSRAPPAQSPTWKQAARENVNREPASSGPAPKRGENTVLNSVSLVKSVVHERFLRTKEFFLLKALALSASSPSGTRETTCNMQPNRAGGKTPSFPGWVFL</sequence>
<proteinExistence type="predicted"/>
<dbReference type="EMBL" id="HBFQ01037141">
    <property type="protein sequence ID" value="CAD8851852.1"/>
    <property type="molecule type" value="Transcribed_RNA"/>
</dbReference>
<name>A0A7S1F9X2_NOCSC</name>
<feature type="compositionally biased region" description="Polar residues" evidence="1">
    <location>
        <begin position="92"/>
        <end position="102"/>
    </location>
</feature>
<evidence type="ECO:0000313" key="2">
    <source>
        <dbReference type="EMBL" id="CAD8851852.1"/>
    </source>
</evidence>
<feature type="compositionally biased region" description="Basic residues" evidence="1">
    <location>
        <begin position="1"/>
        <end position="14"/>
    </location>
</feature>